<evidence type="ECO:0000256" key="8">
    <source>
        <dbReference type="ARBA" id="ARBA00022741"/>
    </source>
</evidence>
<dbReference type="CDD" id="cd06225">
    <property type="entry name" value="HAMP"/>
    <property type="match status" value="1"/>
</dbReference>
<dbReference type="GO" id="GO:0005524">
    <property type="term" value="F:ATP binding"/>
    <property type="evidence" value="ECO:0007669"/>
    <property type="project" value="UniProtKB-KW"/>
</dbReference>
<evidence type="ECO:0000256" key="12">
    <source>
        <dbReference type="ARBA" id="ARBA00023012"/>
    </source>
</evidence>
<dbReference type="SMART" id="SM00388">
    <property type="entry name" value="HisKA"/>
    <property type="match status" value="1"/>
</dbReference>
<keyword evidence="5" id="KW-0597">Phosphoprotein</keyword>
<evidence type="ECO:0000256" key="13">
    <source>
        <dbReference type="ARBA" id="ARBA00023136"/>
    </source>
</evidence>
<evidence type="ECO:0000259" key="16">
    <source>
        <dbReference type="PROSITE" id="PS50885"/>
    </source>
</evidence>
<evidence type="ECO:0000256" key="9">
    <source>
        <dbReference type="ARBA" id="ARBA00022777"/>
    </source>
</evidence>
<dbReference type="EC" id="2.7.13.3" evidence="3"/>
<feature type="transmembrane region" description="Helical" evidence="14">
    <location>
        <begin position="83"/>
        <end position="103"/>
    </location>
</feature>
<dbReference type="EMBL" id="RJVG01000001">
    <property type="protein sequence ID" value="ROR31492.1"/>
    <property type="molecule type" value="Genomic_DNA"/>
</dbReference>
<dbReference type="SMART" id="SM00387">
    <property type="entry name" value="HATPase_c"/>
    <property type="match status" value="1"/>
</dbReference>
<keyword evidence="11 14" id="KW-1133">Transmembrane helix</keyword>
<reference evidence="17 18" key="1">
    <citation type="submission" date="2018-11" db="EMBL/GenBank/DDBJ databases">
        <title>Genomic Encyclopedia of Type Strains, Phase IV (KMG-IV): sequencing the most valuable type-strain genomes for metagenomic binning, comparative biology and taxonomic classification.</title>
        <authorList>
            <person name="Goeker M."/>
        </authorList>
    </citation>
    <scope>NUCLEOTIDE SEQUENCE [LARGE SCALE GENOMIC DNA]</scope>
    <source>
        <strain evidence="17 18">DSM 26537</strain>
    </source>
</reference>
<proteinExistence type="predicted"/>
<evidence type="ECO:0000256" key="1">
    <source>
        <dbReference type="ARBA" id="ARBA00000085"/>
    </source>
</evidence>
<dbReference type="SUPFAM" id="SSF158472">
    <property type="entry name" value="HAMP domain-like"/>
    <property type="match status" value="1"/>
</dbReference>
<dbReference type="PANTHER" id="PTHR45528">
    <property type="entry name" value="SENSOR HISTIDINE KINASE CPXA"/>
    <property type="match status" value="1"/>
</dbReference>
<organism evidence="17 18">
    <name type="scientific">Mobilisporobacter senegalensis</name>
    <dbReference type="NCBI Taxonomy" id="1329262"/>
    <lineage>
        <taxon>Bacteria</taxon>
        <taxon>Bacillati</taxon>
        <taxon>Bacillota</taxon>
        <taxon>Clostridia</taxon>
        <taxon>Lachnospirales</taxon>
        <taxon>Lachnospiraceae</taxon>
        <taxon>Mobilisporobacter</taxon>
    </lineage>
</organism>
<dbReference type="Pfam" id="PF00512">
    <property type="entry name" value="HisKA"/>
    <property type="match status" value="1"/>
</dbReference>
<evidence type="ECO:0000256" key="5">
    <source>
        <dbReference type="ARBA" id="ARBA00022553"/>
    </source>
</evidence>
<dbReference type="AlphaFoldDB" id="A0A3N1Y1U2"/>
<comment type="caution">
    <text evidence="17">The sequence shown here is derived from an EMBL/GenBank/DDBJ whole genome shotgun (WGS) entry which is preliminary data.</text>
</comment>
<evidence type="ECO:0000256" key="10">
    <source>
        <dbReference type="ARBA" id="ARBA00022840"/>
    </source>
</evidence>
<dbReference type="Gene3D" id="3.30.565.10">
    <property type="entry name" value="Histidine kinase-like ATPase, C-terminal domain"/>
    <property type="match status" value="1"/>
</dbReference>
<dbReference type="CDD" id="cd00075">
    <property type="entry name" value="HATPase"/>
    <property type="match status" value="1"/>
</dbReference>
<dbReference type="Gene3D" id="1.10.287.130">
    <property type="match status" value="1"/>
</dbReference>
<dbReference type="SUPFAM" id="SSF55874">
    <property type="entry name" value="ATPase domain of HSP90 chaperone/DNA topoisomerase II/histidine kinase"/>
    <property type="match status" value="1"/>
</dbReference>
<protein>
    <recommendedName>
        <fullName evidence="3">histidine kinase</fullName>
        <ecNumber evidence="3">2.7.13.3</ecNumber>
    </recommendedName>
</protein>
<evidence type="ECO:0000256" key="2">
    <source>
        <dbReference type="ARBA" id="ARBA00004651"/>
    </source>
</evidence>
<dbReference type="InterPro" id="IPR005467">
    <property type="entry name" value="His_kinase_dom"/>
</dbReference>
<dbReference type="FunFam" id="1.10.287.130:FF:000008">
    <property type="entry name" value="Two-component sensor histidine kinase"/>
    <property type="match status" value="1"/>
</dbReference>
<sequence length="407" mass="46132">MRNKIFHSFRYEVIIYGLLSLFYAILTELGIFLIIKGVKTFLDHISDGSIQMNEELNNQVFYGTAVNNVNRIMDQPEVGNQHILLTVVVVIIAIILFVAYFLLLTKDFASYLDEIVVGINEISAGNFDTRIDIKNEDEFTLIASRINKMADDVKRIMENERKNEHVKNDLITSVAHDLRTPLTSIIGYLDLVSSGKELDDDTKNQYVTIAYNKSKRLEKLIEDLFTYTKFSTGEVSMHPCEVDMVKFMEQLVDEFYPSFQEVGLDYEFKSSHNQAIIIADGDLLARAIANLISNAVKYGRDGKSIKIEITKHIEHVVITVTNYGELIPDKDISNIFDRFYRVETSRSRETGGTGLGLAIAKNIIKMHGGSITAKSDFNGTVFEVILLNQLPGGQFNLDSVERRERQS</sequence>
<feature type="domain" description="HAMP" evidence="16">
    <location>
        <begin position="106"/>
        <end position="158"/>
    </location>
</feature>
<evidence type="ECO:0000256" key="6">
    <source>
        <dbReference type="ARBA" id="ARBA00022679"/>
    </source>
</evidence>
<comment type="catalytic activity">
    <reaction evidence="1">
        <text>ATP + protein L-histidine = ADP + protein N-phospho-L-histidine.</text>
        <dbReference type="EC" id="2.7.13.3"/>
    </reaction>
</comment>
<dbReference type="RefSeq" id="WP_123607591.1">
    <property type="nucleotide sequence ID" value="NZ_RJVG01000001.1"/>
</dbReference>
<evidence type="ECO:0000256" key="14">
    <source>
        <dbReference type="SAM" id="Phobius"/>
    </source>
</evidence>
<dbReference type="SUPFAM" id="SSF47384">
    <property type="entry name" value="Homodimeric domain of signal transducing histidine kinase"/>
    <property type="match status" value="1"/>
</dbReference>
<dbReference type="Pfam" id="PF00672">
    <property type="entry name" value="HAMP"/>
    <property type="match status" value="1"/>
</dbReference>
<dbReference type="Gene3D" id="6.10.340.10">
    <property type="match status" value="1"/>
</dbReference>
<evidence type="ECO:0000313" key="17">
    <source>
        <dbReference type="EMBL" id="ROR31492.1"/>
    </source>
</evidence>
<dbReference type="InterPro" id="IPR050398">
    <property type="entry name" value="HssS/ArlS-like"/>
</dbReference>
<keyword evidence="6" id="KW-0808">Transferase</keyword>
<dbReference type="FunFam" id="3.30.565.10:FF:000013">
    <property type="entry name" value="Two-component sensor histidine kinase"/>
    <property type="match status" value="1"/>
</dbReference>
<keyword evidence="18" id="KW-1185">Reference proteome</keyword>
<dbReference type="InterPro" id="IPR036097">
    <property type="entry name" value="HisK_dim/P_sf"/>
</dbReference>
<dbReference type="InterPro" id="IPR004358">
    <property type="entry name" value="Sig_transdc_His_kin-like_C"/>
</dbReference>
<dbReference type="OrthoDB" id="9792991at2"/>
<feature type="domain" description="Histidine kinase" evidence="15">
    <location>
        <begin position="173"/>
        <end position="390"/>
    </location>
</feature>
<keyword evidence="10" id="KW-0067">ATP-binding</keyword>
<keyword evidence="8" id="KW-0547">Nucleotide-binding</keyword>
<dbReference type="SMART" id="SM00304">
    <property type="entry name" value="HAMP"/>
    <property type="match status" value="1"/>
</dbReference>
<keyword evidence="12" id="KW-0902">Two-component regulatory system</keyword>
<keyword evidence="13 14" id="KW-0472">Membrane</keyword>
<evidence type="ECO:0000256" key="3">
    <source>
        <dbReference type="ARBA" id="ARBA00012438"/>
    </source>
</evidence>
<keyword evidence="7 14" id="KW-0812">Transmembrane</keyword>
<dbReference type="PANTHER" id="PTHR45528:SF1">
    <property type="entry name" value="SENSOR HISTIDINE KINASE CPXA"/>
    <property type="match status" value="1"/>
</dbReference>
<keyword evidence="4" id="KW-1003">Cell membrane</keyword>
<dbReference type="InterPro" id="IPR003660">
    <property type="entry name" value="HAMP_dom"/>
</dbReference>
<dbReference type="PROSITE" id="PS50109">
    <property type="entry name" value="HIS_KIN"/>
    <property type="match status" value="1"/>
</dbReference>
<evidence type="ECO:0000313" key="18">
    <source>
        <dbReference type="Proteomes" id="UP000273083"/>
    </source>
</evidence>
<dbReference type="GO" id="GO:0000155">
    <property type="term" value="F:phosphorelay sensor kinase activity"/>
    <property type="evidence" value="ECO:0007669"/>
    <property type="project" value="InterPro"/>
</dbReference>
<dbReference type="CDD" id="cd00082">
    <property type="entry name" value="HisKA"/>
    <property type="match status" value="1"/>
</dbReference>
<dbReference type="InterPro" id="IPR003661">
    <property type="entry name" value="HisK_dim/P_dom"/>
</dbReference>
<dbReference type="GO" id="GO:0005886">
    <property type="term" value="C:plasma membrane"/>
    <property type="evidence" value="ECO:0007669"/>
    <property type="project" value="UniProtKB-SubCell"/>
</dbReference>
<keyword evidence="9" id="KW-0418">Kinase</keyword>
<accession>A0A3N1Y1U2</accession>
<dbReference type="PROSITE" id="PS50885">
    <property type="entry name" value="HAMP"/>
    <property type="match status" value="1"/>
</dbReference>
<comment type="subcellular location">
    <subcellularLocation>
        <location evidence="2">Cell membrane</location>
        <topology evidence="2">Multi-pass membrane protein</topology>
    </subcellularLocation>
</comment>
<dbReference type="PRINTS" id="PR00344">
    <property type="entry name" value="BCTRLSENSOR"/>
</dbReference>
<feature type="transmembrane region" description="Helical" evidence="14">
    <location>
        <begin position="12"/>
        <end position="35"/>
    </location>
</feature>
<evidence type="ECO:0000256" key="7">
    <source>
        <dbReference type="ARBA" id="ARBA00022692"/>
    </source>
</evidence>
<dbReference type="InterPro" id="IPR003594">
    <property type="entry name" value="HATPase_dom"/>
</dbReference>
<evidence type="ECO:0000259" key="15">
    <source>
        <dbReference type="PROSITE" id="PS50109"/>
    </source>
</evidence>
<gene>
    <name evidence="17" type="ORF">EDD66_101108</name>
</gene>
<dbReference type="InterPro" id="IPR036890">
    <property type="entry name" value="HATPase_C_sf"/>
</dbReference>
<dbReference type="Proteomes" id="UP000273083">
    <property type="component" value="Unassembled WGS sequence"/>
</dbReference>
<dbReference type="Pfam" id="PF02518">
    <property type="entry name" value="HATPase_c"/>
    <property type="match status" value="1"/>
</dbReference>
<evidence type="ECO:0000256" key="4">
    <source>
        <dbReference type="ARBA" id="ARBA00022475"/>
    </source>
</evidence>
<evidence type="ECO:0000256" key="11">
    <source>
        <dbReference type="ARBA" id="ARBA00022989"/>
    </source>
</evidence>
<name>A0A3N1Y1U2_9FIRM</name>